<keyword evidence="10" id="KW-1185">Reference proteome</keyword>
<evidence type="ECO:0000313" key="10">
    <source>
        <dbReference type="Proteomes" id="UP000252893"/>
    </source>
</evidence>
<evidence type="ECO:0000256" key="5">
    <source>
        <dbReference type="ARBA" id="ARBA00023237"/>
    </source>
</evidence>
<comment type="subcellular location">
    <subcellularLocation>
        <location evidence="1">Cell outer membrane</location>
    </subcellularLocation>
</comment>
<gene>
    <name evidence="9" type="ORF">DFR47_103454</name>
</gene>
<keyword evidence="2" id="KW-0812">Transmembrane</keyword>
<dbReference type="RefSeq" id="WP_113944395.1">
    <property type="nucleotide sequence ID" value="NZ_JBHEEG010000004.1"/>
</dbReference>
<proteinExistence type="inferred from homology"/>
<dbReference type="NCBIfam" id="TIGR01414">
    <property type="entry name" value="autotrans_barl"/>
    <property type="match status" value="1"/>
</dbReference>
<dbReference type="InterPro" id="IPR027385">
    <property type="entry name" value="Beta-barrel_OMP"/>
</dbReference>
<reference evidence="9 10" key="1">
    <citation type="submission" date="2018-06" db="EMBL/GenBank/DDBJ databases">
        <title>Genomic Encyclopedia of Type Strains, Phase IV (KMG-IV): sequencing the most valuable type-strain genomes for metagenomic binning, comparative biology and taxonomic classification.</title>
        <authorList>
            <person name="Goeker M."/>
        </authorList>
    </citation>
    <scope>NUCLEOTIDE SEQUENCE [LARGE SCALE GENOMIC DNA]</scope>
    <source>
        <strain evidence="9 10">DSM 25619</strain>
    </source>
</reference>
<evidence type="ECO:0000256" key="7">
    <source>
        <dbReference type="SAM" id="SignalP"/>
    </source>
</evidence>
<evidence type="ECO:0000256" key="3">
    <source>
        <dbReference type="ARBA" id="ARBA00022729"/>
    </source>
</evidence>
<dbReference type="InterPro" id="IPR051692">
    <property type="entry name" value="OMP-like"/>
</dbReference>
<dbReference type="AlphaFoldDB" id="A0A366E0J1"/>
<comment type="similarity">
    <text evidence="6">Belongs to the Omp25/RopB family.</text>
</comment>
<keyword evidence="4" id="KW-0472">Membrane</keyword>
<evidence type="ECO:0000313" key="9">
    <source>
        <dbReference type="EMBL" id="RBO95890.1"/>
    </source>
</evidence>
<evidence type="ECO:0000256" key="1">
    <source>
        <dbReference type="ARBA" id="ARBA00004442"/>
    </source>
</evidence>
<keyword evidence="2" id="KW-1134">Transmembrane beta strand</keyword>
<dbReference type="InterPro" id="IPR006315">
    <property type="entry name" value="OM_autotransptr_brl_dom"/>
</dbReference>
<dbReference type="Proteomes" id="UP000252893">
    <property type="component" value="Unassembled WGS sequence"/>
</dbReference>
<feature type="domain" description="Outer membrane protein beta-barrel" evidence="8">
    <location>
        <begin position="28"/>
        <end position="233"/>
    </location>
</feature>
<dbReference type="PANTHER" id="PTHR34001:SF3">
    <property type="entry name" value="BLL7405 PROTEIN"/>
    <property type="match status" value="1"/>
</dbReference>
<dbReference type="SUPFAM" id="SSF56925">
    <property type="entry name" value="OMPA-like"/>
    <property type="match status" value="1"/>
</dbReference>
<dbReference type="Gene3D" id="2.40.160.20">
    <property type="match status" value="1"/>
</dbReference>
<organism evidence="9 10">
    <name type="scientific">Pseudochrobactrum asaccharolyticum</name>
    <dbReference type="NCBI Taxonomy" id="354351"/>
    <lineage>
        <taxon>Bacteria</taxon>
        <taxon>Pseudomonadati</taxon>
        <taxon>Pseudomonadota</taxon>
        <taxon>Alphaproteobacteria</taxon>
        <taxon>Hyphomicrobiales</taxon>
        <taxon>Brucellaceae</taxon>
        <taxon>Pseudochrobactrum</taxon>
    </lineage>
</organism>
<dbReference type="GO" id="GO:0009279">
    <property type="term" value="C:cell outer membrane"/>
    <property type="evidence" value="ECO:0007669"/>
    <property type="project" value="UniProtKB-SubCell"/>
</dbReference>
<dbReference type="PANTHER" id="PTHR34001">
    <property type="entry name" value="BLL7405 PROTEIN"/>
    <property type="match status" value="1"/>
</dbReference>
<evidence type="ECO:0000256" key="2">
    <source>
        <dbReference type="ARBA" id="ARBA00022452"/>
    </source>
</evidence>
<dbReference type="OrthoDB" id="9815357at2"/>
<keyword evidence="5" id="KW-0998">Cell outer membrane</keyword>
<evidence type="ECO:0000259" key="8">
    <source>
        <dbReference type="Pfam" id="PF13505"/>
    </source>
</evidence>
<name>A0A366E0J1_9HYPH</name>
<dbReference type="Pfam" id="PF13505">
    <property type="entry name" value="OMP_b-brl"/>
    <property type="match status" value="1"/>
</dbReference>
<comment type="caution">
    <text evidence="9">The sequence shown here is derived from an EMBL/GenBank/DDBJ whole genome shotgun (WGS) entry which is preliminary data.</text>
</comment>
<feature type="signal peptide" evidence="7">
    <location>
        <begin position="1"/>
        <end position="22"/>
    </location>
</feature>
<sequence>MNNKILLLLTIFAMQNATYALAADAIYAAPEAPVYEETFSWNGAYIGAQAGFSAARNKLSFTGLPNEASANSNGFVGGIFAGYNWAITDTIIYGLEGDINFANLKKDTTLLSNQNANFNWNIKTDFEGAIRARLGVSYQRWLPYIAGGVSIARLKDSFSLNNATNTVPVAESTTTRVGFTIGAGVDYAVTDNILLRAEYRYNDYGKKSISADNLSLDRKLSSNNVRLGIAYKF</sequence>
<protein>
    <submittedName>
        <fullName evidence="9">Outer membrane immunogenic protein</fullName>
    </submittedName>
</protein>
<feature type="chain" id="PRO_5016628760" evidence="7">
    <location>
        <begin position="23"/>
        <end position="233"/>
    </location>
</feature>
<evidence type="ECO:0000256" key="6">
    <source>
        <dbReference type="ARBA" id="ARBA00038306"/>
    </source>
</evidence>
<dbReference type="InterPro" id="IPR011250">
    <property type="entry name" value="OMP/PagP_B-barrel"/>
</dbReference>
<dbReference type="EMBL" id="QNRH01000003">
    <property type="protein sequence ID" value="RBO95890.1"/>
    <property type="molecule type" value="Genomic_DNA"/>
</dbReference>
<accession>A0A366E0J1</accession>
<keyword evidence="3 7" id="KW-0732">Signal</keyword>
<evidence type="ECO:0000256" key="4">
    <source>
        <dbReference type="ARBA" id="ARBA00023136"/>
    </source>
</evidence>